<evidence type="ECO:0000256" key="6">
    <source>
        <dbReference type="SAM" id="Phobius"/>
    </source>
</evidence>
<comment type="subcellular location">
    <subcellularLocation>
        <location evidence="1">Membrane</location>
        <topology evidence="1">Multi-pass membrane protein</topology>
    </subcellularLocation>
</comment>
<feature type="region of interest" description="Disordered" evidence="5">
    <location>
        <begin position="1"/>
        <end position="20"/>
    </location>
</feature>
<dbReference type="PANTHER" id="PTHR23502">
    <property type="entry name" value="MAJOR FACILITATOR SUPERFAMILY"/>
    <property type="match status" value="1"/>
</dbReference>
<keyword evidence="2 6" id="KW-0812">Transmembrane</keyword>
<dbReference type="EMBL" id="JAZHXJ010000749">
    <property type="protein sequence ID" value="KAL1852366.1"/>
    <property type="molecule type" value="Genomic_DNA"/>
</dbReference>
<dbReference type="InterPro" id="IPR020846">
    <property type="entry name" value="MFS_dom"/>
</dbReference>
<feature type="transmembrane region" description="Helical" evidence="6">
    <location>
        <begin position="438"/>
        <end position="462"/>
    </location>
</feature>
<evidence type="ECO:0000256" key="4">
    <source>
        <dbReference type="ARBA" id="ARBA00023136"/>
    </source>
</evidence>
<evidence type="ECO:0000256" key="2">
    <source>
        <dbReference type="ARBA" id="ARBA00022692"/>
    </source>
</evidence>
<protein>
    <recommendedName>
        <fullName evidence="7">Major facilitator superfamily (MFS) profile domain-containing protein</fullName>
    </recommendedName>
</protein>
<sequence length="551" mass="60711">MASPNGRGPVTVGSEDLPPGTVLLVRDSDLTGSTPLLVPTPSSDPNDPLNWSPLRKTVNFTIVFAVSVAVFTTLSVQTVYWQQMNLDLHISFEHLNNAQSANLAGLAVGCIFFIPLARKFGRRPTYILSTAIMAAVAWWCARMQSLTELYLTNLFHGLAGATNEALVQMTIADLFFVHQRGTLNALYLTAVMIGSFLTPMAAGVQAQNEGWRWSYYTLAIFLTVLFVVCCFAYEETKYVVPDASGASDHDAAAAAAAAAGPQKSDAQEERHDGEDAKSQRLEPHTSPASDHQRRPPPLKTYRQRLRLITKTPEPFWKLLYFPVYVAFLPHVFFTSLQYAAGVAWLVISSATIAMVLPFPPYNFGPAAIGYMGVAPFIGNLVGSFYGGVLSDWAITRLARRNKGYFEPEMRLYHLLPPALFMAGGLIMQGATFQREMHWIYPAVGGAFFAYGLGAIGDTSFTLVIDTYRPITGEAFVTVAFFRNAVSVGVPFGITRWMRNMGLQNMFLVAGFVSLFISLLFVPLILWGKRIRTALAPQYAWILREQAKLTAP</sequence>
<dbReference type="Gene3D" id="1.20.1250.20">
    <property type="entry name" value="MFS general substrate transporter like domains"/>
    <property type="match status" value="1"/>
</dbReference>
<evidence type="ECO:0000256" key="1">
    <source>
        <dbReference type="ARBA" id="ARBA00004141"/>
    </source>
</evidence>
<dbReference type="Pfam" id="PF07690">
    <property type="entry name" value="MFS_1"/>
    <property type="match status" value="1"/>
</dbReference>
<feature type="transmembrane region" description="Helical" evidence="6">
    <location>
        <begin position="58"/>
        <end position="80"/>
    </location>
</feature>
<reference evidence="8 9" key="1">
    <citation type="journal article" date="2024" name="Commun. Biol.">
        <title>Comparative genomic analysis of thermophilic fungi reveals convergent evolutionary adaptations and gene losses.</title>
        <authorList>
            <person name="Steindorff A.S."/>
            <person name="Aguilar-Pontes M.V."/>
            <person name="Robinson A.J."/>
            <person name="Andreopoulos B."/>
            <person name="LaButti K."/>
            <person name="Kuo A."/>
            <person name="Mondo S."/>
            <person name="Riley R."/>
            <person name="Otillar R."/>
            <person name="Haridas S."/>
            <person name="Lipzen A."/>
            <person name="Grimwood J."/>
            <person name="Schmutz J."/>
            <person name="Clum A."/>
            <person name="Reid I.D."/>
            <person name="Moisan M.C."/>
            <person name="Butler G."/>
            <person name="Nguyen T.T.M."/>
            <person name="Dewar K."/>
            <person name="Conant G."/>
            <person name="Drula E."/>
            <person name="Henrissat B."/>
            <person name="Hansel C."/>
            <person name="Singer S."/>
            <person name="Hutchinson M.I."/>
            <person name="de Vries R.P."/>
            <person name="Natvig D.O."/>
            <person name="Powell A.J."/>
            <person name="Tsang A."/>
            <person name="Grigoriev I.V."/>
        </authorList>
    </citation>
    <scope>NUCLEOTIDE SEQUENCE [LARGE SCALE GENOMIC DNA]</scope>
    <source>
        <strain evidence="8 9">ATCC 24622</strain>
    </source>
</reference>
<feature type="transmembrane region" description="Helical" evidence="6">
    <location>
        <begin position="318"/>
        <end position="347"/>
    </location>
</feature>
<feature type="transmembrane region" description="Helical" evidence="6">
    <location>
        <begin position="153"/>
        <end position="176"/>
    </location>
</feature>
<gene>
    <name evidence="8" type="ORF">VTK73DRAFT_9265</name>
</gene>
<feature type="region of interest" description="Disordered" evidence="5">
    <location>
        <begin position="257"/>
        <end position="297"/>
    </location>
</feature>
<evidence type="ECO:0000256" key="3">
    <source>
        <dbReference type="ARBA" id="ARBA00022989"/>
    </source>
</evidence>
<feature type="domain" description="Major facilitator superfamily (MFS) profile" evidence="7">
    <location>
        <begin position="58"/>
        <end position="528"/>
    </location>
</feature>
<feature type="transmembrane region" description="Helical" evidence="6">
    <location>
        <begin position="411"/>
        <end position="432"/>
    </location>
</feature>
<keyword evidence="4 6" id="KW-0472">Membrane</keyword>
<feature type="transmembrane region" description="Helical" evidence="6">
    <location>
        <begin position="100"/>
        <end position="117"/>
    </location>
</feature>
<feature type="transmembrane region" description="Helical" evidence="6">
    <location>
        <begin position="124"/>
        <end position="141"/>
    </location>
</feature>
<dbReference type="Proteomes" id="UP001586593">
    <property type="component" value="Unassembled WGS sequence"/>
</dbReference>
<dbReference type="InterPro" id="IPR011701">
    <property type="entry name" value="MFS"/>
</dbReference>
<dbReference type="PANTHER" id="PTHR23502:SF50">
    <property type="entry name" value="TRANSPORTER, PUTATIVE (AFU_ORTHOLOGUE AFUA_5G00430)-RELATED"/>
    <property type="match status" value="1"/>
</dbReference>
<feature type="compositionally biased region" description="Basic and acidic residues" evidence="5">
    <location>
        <begin position="265"/>
        <end position="283"/>
    </location>
</feature>
<feature type="transmembrane region" description="Helical" evidence="6">
    <location>
        <begin position="183"/>
        <end position="201"/>
    </location>
</feature>
<feature type="transmembrane region" description="Helical" evidence="6">
    <location>
        <begin position="505"/>
        <end position="526"/>
    </location>
</feature>
<organism evidence="8 9">
    <name type="scientific">Phialemonium thermophilum</name>
    <dbReference type="NCBI Taxonomy" id="223376"/>
    <lineage>
        <taxon>Eukaryota</taxon>
        <taxon>Fungi</taxon>
        <taxon>Dikarya</taxon>
        <taxon>Ascomycota</taxon>
        <taxon>Pezizomycotina</taxon>
        <taxon>Sordariomycetes</taxon>
        <taxon>Sordariomycetidae</taxon>
        <taxon>Cephalothecales</taxon>
        <taxon>Cephalothecaceae</taxon>
        <taxon>Phialemonium</taxon>
    </lineage>
</organism>
<proteinExistence type="predicted"/>
<dbReference type="PROSITE" id="PS50850">
    <property type="entry name" value="MFS"/>
    <property type="match status" value="1"/>
</dbReference>
<evidence type="ECO:0000313" key="8">
    <source>
        <dbReference type="EMBL" id="KAL1852366.1"/>
    </source>
</evidence>
<keyword evidence="3 6" id="KW-1133">Transmembrane helix</keyword>
<comment type="caution">
    <text evidence="8">The sequence shown here is derived from an EMBL/GenBank/DDBJ whole genome shotgun (WGS) entry which is preliminary data.</text>
</comment>
<accession>A0ABR3W3G7</accession>
<name>A0ABR3W3G7_9PEZI</name>
<dbReference type="InterPro" id="IPR036259">
    <property type="entry name" value="MFS_trans_sf"/>
</dbReference>
<dbReference type="SUPFAM" id="SSF103473">
    <property type="entry name" value="MFS general substrate transporter"/>
    <property type="match status" value="1"/>
</dbReference>
<feature type="transmembrane region" description="Helical" evidence="6">
    <location>
        <begin position="367"/>
        <end position="390"/>
    </location>
</feature>
<feature type="transmembrane region" description="Helical" evidence="6">
    <location>
        <begin position="213"/>
        <end position="233"/>
    </location>
</feature>
<evidence type="ECO:0000313" key="9">
    <source>
        <dbReference type="Proteomes" id="UP001586593"/>
    </source>
</evidence>
<evidence type="ECO:0000256" key="5">
    <source>
        <dbReference type="SAM" id="MobiDB-lite"/>
    </source>
</evidence>
<keyword evidence="9" id="KW-1185">Reference proteome</keyword>
<evidence type="ECO:0000259" key="7">
    <source>
        <dbReference type="PROSITE" id="PS50850"/>
    </source>
</evidence>